<sequence length="81" mass="9140">MDITTKIILDIMQAEEEEHEARMRMAAVYLHLHRRQHKANSISRPSGSDAKSENSSVQMLTGQSNNQTQSKPSPKIDHLGQ</sequence>
<evidence type="ECO:0000313" key="2">
    <source>
        <dbReference type="EMBL" id="KZM81488.1"/>
    </source>
</evidence>
<reference evidence="2" key="1">
    <citation type="journal article" date="2016" name="Nat. Genet.">
        <title>A high-quality carrot genome assembly provides new insights into carotenoid accumulation and asterid genome evolution.</title>
        <authorList>
            <person name="Iorizzo M."/>
            <person name="Ellison S."/>
            <person name="Senalik D."/>
            <person name="Zeng P."/>
            <person name="Satapoomin P."/>
            <person name="Huang J."/>
            <person name="Bowman M."/>
            <person name="Iovene M."/>
            <person name="Sanseverino W."/>
            <person name="Cavagnaro P."/>
            <person name="Yildiz M."/>
            <person name="Macko-Podgorni A."/>
            <person name="Moranska E."/>
            <person name="Grzebelus E."/>
            <person name="Grzebelus D."/>
            <person name="Ashrafi H."/>
            <person name="Zheng Z."/>
            <person name="Cheng S."/>
            <person name="Spooner D."/>
            <person name="Van Deynze A."/>
            <person name="Simon P."/>
        </authorList>
    </citation>
    <scope>NUCLEOTIDE SEQUENCE [LARGE SCALE GENOMIC DNA]</scope>
    <source>
        <tissue evidence="2">Leaf</tissue>
    </source>
</reference>
<gene>
    <name evidence="2" type="ORF">DCAR_029101</name>
    <name evidence="3" type="ORF">DCAR_0933449</name>
</gene>
<dbReference type="Proteomes" id="UP000077755">
    <property type="component" value="Chromosome 9"/>
</dbReference>
<dbReference type="Gramene" id="KZM81488">
    <property type="protein sequence ID" value="KZM81488"/>
    <property type="gene ID" value="DCAR_029101"/>
</dbReference>
<feature type="region of interest" description="Disordered" evidence="1">
    <location>
        <begin position="35"/>
        <end position="81"/>
    </location>
</feature>
<dbReference type="EMBL" id="LNRQ01000009">
    <property type="protein sequence ID" value="KZM81488.1"/>
    <property type="molecule type" value="Genomic_DNA"/>
</dbReference>
<accession>A0A175YE94</accession>
<evidence type="ECO:0000313" key="4">
    <source>
        <dbReference type="Proteomes" id="UP000077755"/>
    </source>
</evidence>
<keyword evidence="4" id="KW-1185">Reference proteome</keyword>
<proteinExistence type="predicted"/>
<evidence type="ECO:0000256" key="1">
    <source>
        <dbReference type="SAM" id="MobiDB-lite"/>
    </source>
</evidence>
<feature type="compositionally biased region" description="Polar residues" evidence="1">
    <location>
        <begin position="53"/>
        <end position="72"/>
    </location>
</feature>
<reference evidence="3" key="2">
    <citation type="submission" date="2022-03" db="EMBL/GenBank/DDBJ databases">
        <title>Draft title - Genomic analysis of global carrot germplasm unveils the trajectory of domestication and the origin of high carotenoid orange carrot.</title>
        <authorList>
            <person name="Iorizzo M."/>
            <person name="Ellison S."/>
            <person name="Senalik D."/>
            <person name="Macko-Podgorni A."/>
            <person name="Grzebelus D."/>
            <person name="Bostan H."/>
            <person name="Rolling W."/>
            <person name="Curaba J."/>
            <person name="Simon P."/>
        </authorList>
    </citation>
    <scope>NUCLEOTIDE SEQUENCE</scope>
    <source>
        <tissue evidence="3">Leaf</tissue>
    </source>
</reference>
<protein>
    <submittedName>
        <fullName evidence="2">Uncharacterized protein</fullName>
    </submittedName>
</protein>
<dbReference type="EMBL" id="CP093351">
    <property type="protein sequence ID" value="WOH13936.1"/>
    <property type="molecule type" value="Genomic_DNA"/>
</dbReference>
<name>A0A175YE94_DAUCS</name>
<organism evidence="2">
    <name type="scientific">Daucus carota subsp. sativus</name>
    <name type="common">Carrot</name>
    <dbReference type="NCBI Taxonomy" id="79200"/>
    <lineage>
        <taxon>Eukaryota</taxon>
        <taxon>Viridiplantae</taxon>
        <taxon>Streptophyta</taxon>
        <taxon>Embryophyta</taxon>
        <taxon>Tracheophyta</taxon>
        <taxon>Spermatophyta</taxon>
        <taxon>Magnoliopsida</taxon>
        <taxon>eudicotyledons</taxon>
        <taxon>Gunneridae</taxon>
        <taxon>Pentapetalae</taxon>
        <taxon>asterids</taxon>
        <taxon>campanulids</taxon>
        <taxon>Apiales</taxon>
        <taxon>Apiaceae</taxon>
        <taxon>Apioideae</taxon>
        <taxon>Scandiceae</taxon>
        <taxon>Daucinae</taxon>
        <taxon>Daucus</taxon>
        <taxon>Daucus sect. Daucus</taxon>
    </lineage>
</organism>
<dbReference type="AlphaFoldDB" id="A0A175YE94"/>
<evidence type="ECO:0000313" key="3">
    <source>
        <dbReference type="EMBL" id="WOH13936.1"/>
    </source>
</evidence>